<evidence type="ECO:0000256" key="2">
    <source>
        <dbReference type="ARBA" id="ARBA00023125"/>
    </source>
</evidence>
<accession>A0A081PM41</accession>
<keyword evidence="2" id="KW-0238">DNA-binding</keyword>
<dbReference type="Proteomes" id="UP000028007">
    <property type="component" value="Unassembled WGS sequence"/>
</dbReference>
<dbReference type="AlphaFoldDB" id="A0A081PM41"/>
<protein>
    <recommendedName>
        <fullName evidence="4">HTH hxlR-type domain-containing protein</fullName>
    </recommendedName>
</protein>
<keyword evidence="1" id="KW-0805">Transcription regulation</keyword>
<dbReference type="SUPFAM" id="SSF46785">
    <property type="entry name" value="Winged helix' DNA-binding domain"/>
    <property type="match status" value="1"/>
</dbReference>
<gene>
    <name evidence="5" type="ORF">N180_11620</name>
</gene>
<evidence type="ECO:0000256" key="1">
    <source>
        <dbReference type="ARBA" id="ARBA00023015"/>
    </source>
</evidence>
<dbReference type="GO" id="GO:0003677">
    <property type="term" value="F:DNA binding"/>
    <property type="evidence" value="ECO:0007669"/>
    <property type="project" value="UniProtKB-KW"/>
</dbReference>
<keyword evidence="3" id="KW-0804">Transcription</keyword>
<dbReference type="InterPro" id="IPR036390">
    <property type="entry name" value="WH_DNA-bd_sf"/>
</dbReference>
<dbReference type="PANTHER" id="PTHR33204">
    <property type="entry name" value="TRANSCRIPTIONAL REGULATOR, MARR FAMILY"/>
    <property type="match status" value="1"/>
</dbReference>
<name>A0A081PM41_9SPHI</name>
<evidence type="ECO:0000313" key="5">
    <source>
        <dbReference type="EMBL" id="KEQ31764.1"/>
    </source>
</evidence>
<dbReference type="InterPro" id="IPR002577">
    <property type="entry name" value="HTH_HxlR"/>
</dbReference>
<dbReference type="InterPro" id="IPR036388">
    <property type="entry name" value="WH-like_DNA-bd_sf"/>
</dbReference>
<dbReference type="EMBL" id="JNFF01000002">
    <property type="protein sequence ID" value="KEQ31764.1"/>
    <property type="molecule type" value="Genomic_DNA"/>
</dbReference>
<organism evidence="5 6">
    <name type="scientific">Pedobacter antarcticus 4BY</name>
    <dbReference type="NCBI Taxonomy" id="1358423"/>
    <lineage>
        <taxon>Bacteria</taxon>
        <taxon>Pseudomonadati</taxon>
        <taxon>Bacteroidota</taxon>
        <taxon>Sphingobacteriia</taxon>
        <taxon>Sphingobacteriales</taxon>
        <taxon>Sphingobacteriaceae</taxon>
        <taxon>Pedobacter</taxon>
    </lineage>
</organism>
<evidence type="ECO:0000259" key="4">
    <source>
        <dbReference type="PROSITE" id="PS51118"/>
    </source>
</evidence>
<evidence type="ECO:0000313" key="6">
    <source>
        <dbReference type="Proteomes" id="UP000028007"/>
    </source>
</evidence>
<evidence type="ECO:0000256" key="3">
    <source>
        <dbReference type="ARBA" id="ARBA00023163"/>
    </source>
</evidence>
<dbReference type="OrthoDB" id="7678715at2"/>
<dbReference type="PROSITE" id="PS51118">
    <property type="entry name" value="HTH_HXLR"/>
    <property type="match status" value="1"/>
</dbReference>
<reference evidence="5 6" key="1">
    <citation type="journal article" date="1992" name="Int. J. Syst. Bacteriol.">
        <title>Sphingobacterium antarcticus sp. nov. a Psychrotrophic Bacterium from the Soils of Schirmacher Oasis, Antarctica.</title>
        <authorList>
            <person name="Shivaji S."/>
            <person name="Ray M.K."/>
            <person name="Rao N.S."/>
            <person name="Saiserr L."/>
            <person name="Jagannadham M.V."/>
            <person name="Kumar G.S."/>
            <person name="Reddy G."/>
            <person name="Bhargava P.M."/>
        </authorList>
    </citation>
    <scope>NUCLEOTIDE SEQUENCE [LARGE SCALE GENOMIC DNA]</scope>
    <source>
        <strain evidence="5 6">4BY</strain>
    </source>
</reference>
<sequence>MKKSNSSNAINKEFLHRSCSVNEAIDLISGRWKALIIIYIHEGQNRFSLLKNILSPISDQILGRQLKDLEQNGLISKTIVPEVPVRVDYELTAKGKSLLSIFDSLEEWIAS</sequence>
<feature type="domain" description="HTH hxlR-type" evidence="4">
    <location>
        <begin position="19"/>
        <end position="111"/>
    </location>
</feature>
<dbReference type="Pfam" id="PF01638">
    <property type="entry name" value="HxlR"/>
    <property type="match status" value="1"/>
</dbReference>
<dbReference type="PANTHER" id="PTHR33204:SF18">
    <property type="entry name" value="TRANSCRIPTIONAL REGULATORY PROTEIN"/>
    <property type="match status" value="1"/>
</dbReference>
<comment type="caution">
    <text evidence="5">The sequence shown here is derived from an EMBL/GenBank/DDBJ whole genome shotgun (WGS) entry which is preliminary data.</text>
</comment>
<dbReference type="Gene3D" id="1.10.10.10">
    <property type="entry name" value="Winged helix-like DNA-binding domain superfamily/Winged helix DNA-binding domain"/>
    <property type="match status" value="1"/>
</dbReference>
<proteinExistence type="predicted"/>
<dbReference type="eggNOG" id="COG1733">
    <property type="taxonomic scope" value="Bacteria"/>
</dbReference>
<dbReference type="RefSeq" id="WP_037437670.1">
    <property type="nucleotide sequence ID" value="NZ_JNFF01000002.1"/>
</dbReference>
<keyword evidence="6" id="KW-1185">Reference proteome</keyword>